<comment type="caution">
    <text evidence="2">The sequence shown here is derived from an EMBL/GenBank/DDBJ whole genome shotgun (WGS) entry which is preliminary data.</text>
</comment>
<dbReference type="SMART" id="SM00065">
    <property type="entry name" value="GAF"/>
    <property type="match status" value="2"/>
</dbReference>
<evidence type="ECO:0000313" key="3">
    <source>
        <dbReference type="Proteomes" id="UP001596368"/>
    </source>
</evidence>
<sequence length="334" mass="36559">MDDRLHSLYAATRELMTATSRESLSAVVVDVSERVLGYPLTGVHLRATDGDEGLVPVAYPGAVRERFDDDPPTYTPGDRVYEVYEREESLRLGGPDHPDDPDRGVVVPIPGHGVLIAGTERAEGSGDGSLRLVELLAENTGVALDRLEREARVNELHEATRELMEARDAAAVAAAATNTAHEVLDLRLNAVYLRSTDADRLVPVSVTGEVRGLYGEVPTLGRDSIGWHVYETGEPACHDDVRESPRVADADTPVRAGMAIPLGDHGVFFAASERAGRFDDTDLALARLFADTVEAALDRAEREELVRRRERQLARQNERLDEFASVVSHDLRNP</sequence>
<dbReference type="InterPro" id="IPR036097">
    <property type="entry name" value="HisK_dim/P_sf"/>
</dbReference>
<dbReference type="Proteomes" id="UP001596368">
    <property type="component" value="Unassembled WGS sequence"/>
</dbReference>
<keyword evidence="3" id="KW-1185">Reference proteome</keyword>
<dbReference type="InterPro" id="IPR029016">
    <property type="entry name" value="GAF-like_dom_sf"/>
</dbReference>
<reference evidence="2 3" key="1">
    <citation type="journal article" date="2019" name="Int. J. Syst. Evol. Microbiol.">
        <title>The Global Catalogue of Microorganisms (GCM) 10K type strain sequencing project: providing services to taxonomists for standard genome sequencing and annotation.</title>
        <authorList>
            <consortium name="The Broad Institute Genomics Platform"/>
            <consortium name="The Broad Institute Genome Sequencing Center for Infectious Disease"/>
            <person name="Wu L."/>
            <person name="Ma J."/>
        </authorList>
    </citation>
    <scope>NUCLEOTIDE SEQUENCE [LARGE SCALE GENOMIC DNA]</scope>
    <source>
        <strain evidence="2 3">DT92</strain>
    </source>
</reference>
<evidence type="ECO:0000313" key="2">
    <source>
        <dbReference type="EMBL" id="MFC7135630.1"/>
    </source>
</evidence>
<dbReference type="Pfam" id="PF13185">
    <property type="entry name" value="GAF_2"/>
    <property type="match status" value="1"/>
</dbReference>
<organism evidence="2 3">
    <name type="scientific">Halobaculum litoreum</name>
    <dbReference type="NCBI Taxonomy" id="3031998"/>
    <lineage>
        <taxon>Archaea</taxon>
        <taxon>Methanobacteriati</taxon>
        <taxon>Methanobacteriota</taxon>
        <taxon>Stenosarchaea group</taxon>
        <taxon>Halobacteria</taxon>
        <taxon>Halobacteriales</taxon>
        <taxon>Haloferacaceae</taxon>
        <taxon>Halobaculum</taxon>
    </lineage>
</organism>
<gene>
    <name evidence="2" type="ORF">ACFQRB_01480</name>
</gene>
<name>A0ABD5XKE5_9EURY</name>
<dbReference type="SUPFAM" id="SSF47384">
    <property type="entry name" value="Homodimeric domain of signal transducing histidine kinase"/>
    <property type="match status" value="1"/>
</dbReference>
<dbReference type="SUPFAM" id="SSF55781">
    <property type="entry name" value="GAF domain-like"/>
    <property type="match status" value="1"/>
</dbReference>
<dbReference type="AlphaFoldDB" id="A0ABD5XKE5"/>
<feature type="domain" description="GAF" evidence="1">
    <location>
        <begin position="168"/>
        <end position="307"/>
    </location>
</feature>
<dbReference type="Gene3D" id="3.30.450.40">
    <property type="match status" value="2"/>
</dbReference>
<evidence type="ECO:0000259" key="1">
    <source>
        <dbReference type="SMART" id="SM00065"/>
    </source>
</evidence>
<dbReference type="InterPro" id="IPR003018">
    <property type="entry name" value="GAF"/>
</dbReference>
<dbReference type="EMBL" id="JBHSZG010000001">
    <property type="protein sequence ID" value="MFC7135630.1"/>
    <property type="molecule type" value="Genomic_DNA"/>
</dbReference>
<protein>
    <submittedName>
        <fullName evidence="2">GAF domain-containing protein</fullName>
    </submittedName>
</protein>
<accession>A0ABD5XKE5</accession>
<feature type="domain" description="GAF" evidence="1">
    <location>
        <begin position="20"/>
        <end position="154"/>
    </location>
</feature>
<proteinExistence type="predicted"/>